<keyword evidence="4 6" id="KW-0863">Zinc-finger</keyword>
<evidence type="ECO:0000313" key="11">
    <source>
        <dbReference type="EMBL" id="CAG6764121.1"/>
    </source>
</evidence>
<reference evidence="11" key="1">
    <citation type="submission" date="2021-05" db="EMBL/GenBank/DDBJ databases">
        <authorList>
            <person name="Alioto T."/>
            <person name="Alioto T."/>
            <person name="Gomez Garrido J."/>
        </authorList>
    </citation>
    <scope>NUCLEOTIDE SEQUENCE</scope>
</reference>
<evidence type="ECO:0000256" key="5">
    <source>
        <dbReference type="ARBA" id="ARBA00022833"/>
    </source>
</evidence>
<dbReference type="EMBL" id="HBUF01564983">
    <property type="protein sequence ID" value="CAG6764120.1"/>
    <property type="molecule type" value="Transcribed_RNA"/>
</dbReference>
<evidence type="ECO:0000256" key="6">
    <source>
        <dbReference type="PROSITE-ProRule" id="PRU00175"/>
    </source>
</evidence>
<dbReference type="PANTHER" id="PTHR10131:SF152">
    <property type="entry name" value="TNF RECEPTOR-ASSOCIATED FACTOR 6"/>
    <property type="match status" value="1"/>
</dbReference>
<dbReference type="SUPFAM" id="SSF57850">
    <property type="entry name" value="RING/U-box"/>
    <property type="match status" value="1"/>
</dbReference>
<dbReference type="SMART" id="SM00184">
    <property type="entry name" value="RING"/>
    <property type="match status" value="1"/>
</dbReference>
<keyword evidence="2" id="KW-0963">Cytoplasm</keyword>
<dbReference type="InterPro" id="IPR017907">
    <property type="entry name" value="Znf_RING_CS"/>
</dbReference>
<dbReference type="EMBL" id="HBUF01564984">
    <property type="protein sequence ID" value="CAG6764121.1"/>
    <property type="molecule type" value="Transcribed_RNA"/>
</dbReference>
<evidence type="ECO:0000256" key="1">
    <source>
        <dbReference type="ARBA" id="ARBA00004496"/>
    </source>
</evidence>
<evidence type="ECO:0000256" key="8">
    <source>
        <dbReference type="SAM" id="MobiDB-lite"/>
    </source>
</evidence>
<feature type="coiled-coil region" evidence="7">
    <location>
        <begin position="336"/>
        <end position="370"/>
    </location>
</feature>
<dbReference type="GO" id="GO:0031663">
    <property type="term" value="P:lipopolysaccharide-mediated signaling pathway"/>
    <property type="evidence" value="ECO:0007669"/>
    <property type="project" value="TreeGrafter"/>
</dbReference>
<dbReference type="GO" id="GO:0005737">
    <property type="term" value="C:cytoplasm"/>
    <property type="evidence" value="ECO:0007669"/>
    <property type="project" value="UniProtKB-SubCell"/>
</dbReference>
<dbReference type="GO" id="GO:0008270">
    <property type="term" value="F:zinc ion binding"/>
    <property type="evidence" value="ECO:0007669"/>
    <property type="project" value="UniProtKB-KW"/>
</dbReference>
<evidence type="ECO:0000256" key="7">
    <source>
        <dbReference type="SAM" id="Coils"/>
    </source>
</evidence>
<sequence length="536" mass="61754">MAHQNLTVSGNKLDIDPRFECSICLEYLKDPVLTSCGHKFCASCIDTWINVKQKNYCPIDEVTLNKADIFVDNYTRREILQNNLICPYKQCLQQLSIPEYETHVNCCYLKYSKSSAEDTIDFVVDQTHRKSPLHERNRQKLTVTVFPNIHKMQDSSSNENFVCKFHAVGCCEVFKSRPLLEKHYDLKTKFHLDLLFNQYCNNGIVNGHAPGTRINDSRLDLSRRNSAVMSGEDHLREVVQAEVHGSQNEENKSRLSGHNNGPQEPNKGLVNNTTSNANNSYDTAQSPFVKNQKQIEAYLMKNKAEESKLWDASKNTDKKDSQESACTTCVDNSGLLKLLYERLVLLEQNRLELEIKVNKLESNLKEVGNVEDNVGLKLCNGVYYWRLDNFQTKLQEMNQTNRYFYSACFYSSCYGYRFCTRVNISREDSQYLSLFIHLVQGEHDDILCWPFVGRIKFTALNSTPEMSLQDEIQSDKNFDSFKRPVNFFLNKKAFGFNNFIRVSEILDPGSGFLMEDDTLVIRTQVIEQFGTCYATV</sequence>
<dbReference type="SUPFAM" id="SSF49599">
    <property type="entry name" value="TRAF domain-like"/>
    <property type="match status" value="1"/>
</dbReference>
<protein>
    <submittedName>
        <fullName evidence="11">TNF receptor-associated factor 6</fullName>
    </submittedName>
</protein>
<evidence type="ECO:0000256" key="4">
    <source>
        <dbReference type="ARBA" id="ARBA00022771"/>
    </source>
</evidence>
<keyword evidence="7" id="KW-0175">Coiled coil</keyword>
<dbReference type="InterPro" id="IPR013083">
    <property type="entry name" value="Znf_RING/FYVE/PHD"/>
</dbReference>
<dbReference type="Gene3D" id="2.60.210.10">
    <property type="entry name" value="Apoptosis, Tumor Necrosis Factor Receptor Associated Protein 2, Chain A"/>
    <property type="match status" value="1"/>
</dbReference>
<dbReference type="Gene3D" id="3.30.40.10">
    <property type="entry name" value="Zinc/RING finger domain, C3HC4 (zinc finger)"/>
    <property type="match status" value="1"/>
</dbReference>
<dbReference type="Pfam" id="PF21355">
    <property type="entry name" value="TRAF-mep_MATH"/>
    <property type="match status" value="1"/>
</dbReference>
<dbReference type="PROSITE" id="PS50144">
    <property type="entry name" value="MATH"/>
    <property type="match status" value="1"/>
</dbReference>
<evidence type="ECO:0000256" key="2">
    <source>
        <dbReference type="ARBA" id="ARBA00022490"/>
    </source>
</evidence>
<dbReference type="InterPro" id="IPR018957">
    <property type="entry name" value="Znf_C3HC4_RING-type"/>
</dbReference>
<feature type="domain" description="MATH" evidence="10">
    <location>
        <begin position="380"/>
        <end position="525"/>
    </location>
</feature>
<name>A0A8D9AHL4_9HEMI</name>
<keyword evidence="5" id="KW-0862">Zinc</keyword>
<dbReference type="PROSITE" id="PS50089">
    <property type="entry name" value="ZF_RING_2"/>
    <property type="match status" value="1"/>
</dbReference>
<evidence type="ECO:0000259" key="10">
    <source>
        <dbReference type="PROSITE" id="PS50144"/>
    </source>
</evidence>
<dbReference type="InterPro" id="IPR002083">
    <property type="entry name" value="MATH/TRAF_dom"/>
</dbReference>
<dbReference type="GO" id="GO:0061630">
    <property type="term" value="F:ubiquitin protein ligase activity"/>
    <property type="evidence" value="ECO:0007669"/>
    <property type="project" value="TreeGrafter"/>
</dbReference>
<keyword evidence="11" id="KW-0675">Receptor</keyword>
<organism evidence="11">
    <name type="scientific">Cacopsylla melanoneura</name>
    <dbReference type="NCBI Taxonomy" id="428564"/>
    <lineage>
        <taxon>Eukaryota</taxon>
        <taxon>Metazoa</taxon>
        <taxon>Ecdysozoa</taxon>
        <taxon>Arthropoda</taxon>
        <taxon>Hexapoda</taxon>
        <taxon>Insecta</taxon>
        <taxon>Pterygota</taxon>
        <taxon>Neoptera</taxon>
        <taxon>Paraneoptera</taxon>
        <taxon>Hemiptera</taxon>
        <taxon>Sternorrhyncha</taxon>
        <taxon>Psylloidea</taxon>
        <taxon>Psyllidae</taxon>
        <taxon>Psyllinae</taxon>
        <taxon>Cacopsylla</taxon>
    </lineage>
</organism>
<evidence type="ECO:0000256" key="3">
    <source>
        <dbReference type="ARBA" id="ARBA00022723"/>
    </source>
</evidence>
<feature type="compositionally biased region" description="Polar residues" evidence="8">
    <location>
        <begin position="254"/>
        <end position="286"/>
    </location>
</feature>
<proteinExistence type="predicted"/>
<dbReference type="GO" id="GO:0043122">
    <property type="term" value="P:regulation of canonical NF-kappaB signal transduction"/>
    <property type="evidence" value="ECO:0007669"/>
    <property type="project" value="TreeGrafter"/>
</dbReference>
<dbReference type="GO" id="GO:0045087">
    <property type="term" value="P:innate immune response"/>
    <property type="evidence" value="ECO:0007669"/>
    <property type="project" value="TreeGrafter"/>
</dbReference>
<dbReference type="InterPro" id="IPR001841">
    <property type="entry name" value="Znf_RING"/>
</dbReference>
<dbReference type="PANTHER" id="PTHR10131">
    <property type="entry name" value="TNF RECEPTOR ASSOCIATED FACTOR"/>
    <property type="match status" value="1"/>
</dbReference>
<dbReference type="Pfam" id="PF00097">
    <property type="entry name" value="zf-C3HC4"/>
    <property type="match status" value="1"/>
</dbReference>
<feature type="domain" description="RING-type" evidence="9">
    <location>
        <begin position="21"/>
        <end position="61"/>
    </location>
</feature>
<accession>A0A8D9AHL4</accession>
<dbReference type="PROSITE" id="PS00518">
    <property type="entry name" value="ZF_RING_1"/>
    <property type="match status" value="1"/>
</dbReference>
<dbReference type="AlphaFoldDB" id="A0A8D9AHL4"/>
<feature type="region of interest" description="Disordered" evidence="8">
    <location>
        <begin position="243"/>
        <end position="286"/>
    </location>
</feature>
<comment type="subcellular location">
    <subcellularLocation>
        <location evidence="1">Cytoplasm</location>
    </subcellularLocation>
</comment>
<dbReference type="InterPro" id="IPR008974">
    <property type="entry name" value="TRAF-like"/>
</dbReference>
<dbReference type="InterPro" id="IPR049342">
    <property type="entry name" value="TRAF1-6_MATH_dom"/>
</dbReference>
<evidence type="ECO:0000259" key="9">
    <source>
        <dbReference type="PROSITE" id="PS50089"/>
    </source>
</evidence>
<keyword evidence="3" id="KW-0479">Metal-binding</keyword>